<feature type="transmembrane region" description="Helical" evidence="7">
    <location>
        <begin position="389"/>
        <end position="408"/>
    </location>
</feature>
<keyword evidence="10" id="KW-1185">Reference proteome</keyword>
<feature type="transmembrane region" description="Helical" evidence="7">
    <location>
        <begin position="285"/>
        <end position="307"/>
    </location>
</feature>
<evidence type="ECO:0000256" key="7">
    <source>
        <dbReference type="SAM" id="Phobius"/>
    </source>
</evidence>
<dbReference type="GO" id="GO:0016020">
    <property type="term" value="C:membrane"/>
    <property type="evidence" value="ECO:0007669"/>
    <property type="project" value="UniProtKB-SubCell"/>
</dbReference>
<evidence type="ECO:0000256" key="4">
    <source>
        <dbReference type="ARBA" id="ARBA00022989"/>
    </source>
</evidence>
<comment type="subcellular location">
    <subcellularLocation>
        <location evidence="1">Membrane</location>
        <topology evidence="1">Multi-pass membrane protein</topology>
    </subcellularLocation>
</comment>
<feature type="transmembrane region" description="Helical" evidence="7">
    <location>
        <begin position="158"/>
        <end position="179"/>
    </location>
</feature>
<dbReference type="FunFam" id="1.20.1250.20:FF:000013">
    <property type="entry name" value="MFS general substrate transporter"/>
    <property type="match status" value="1"/>
</dbReference>
<feature type="region of interest" description="Disordered" evidence="6">
    <location>
        <begin position="1"/>
        <end position="43"/>
    </location>
</feature>
<dbReference type="Proteomes" id="UP000054466">
    <property type="component" value="Unassembled WGS sequence"/>
</dbReference>
<gene>
    <name evidence="9" type="ORF">PV07_01462</name>
</gene>
<proteinExistence type="predicted"/>
<feature type="transmembrane region" description="Helical" evidence="7">
    <location>
        <begin position="191"/>
        <end position="212"/>
    </location>
</feature>
<evidence type="ECO:0000313" key="10">
    <source>
        <dbReference type="Proteomes" id="UP000054466"/>
    </source>
</evidence>
<dbReference type="HOGENOM" id="CLU_001265_0_1_1"/>
<keyword evidence="4 7" id="KW-1133">Transmembrane helix</keyword>
<feature type="transmembrane region" description="Helical" evidence="7">
    <location>
        <begin position="429"/>
        <end position="448"/>
    </location>
</feature>
<feature type="transmembrane region" description="Helical" evidence="7">
    <location>
        <begin position="460"/>
        <end position="481"/>
    </location>
</feature>
<protein>
    <recommendedName>
        <fullName evidence="8">Major facilitator superfamily (MFS) profile domain-containing protein</fullName>
    </recommendedName>
</protein>
<keyword evidence="2" id="KW-0813">Transport</keyword>
<feature type="domain" description="Major facilitator superfamily (MFS) profile" evidence="8">
    <location>
        <begin position="62"/>
        <end position="488"/>
    </location>
</feature>
<dbReference type="GO" id="GO:0022857">
    <property type="term" value="F:transmembrane transporter activity"/>
    <property type="evidence" value="ECO:0007669"/>
    <property type="project" value="InterPro"/>
</dbReference>
<dbReference type="PANTHER" id="PTHR43791:SF54">
    <property type="entry name" value="MAJOR FACILITATOR SUPERFAMILY (MFS) PROFILE DOMAIN-CONTAINING PROTEIN-RELATED"/>
    <property type="match status" value="1"/>
</dbReference>
<evidence type="ECO:0000256" key="3">
    <source>
        <dbReference type="ARBA" id="ARBA00022692"/>
    </source>
</evidence>
<dbReference type="InterPro" id="IPR036259">
    <property type="entry name" value="MFS_trans_sf"/>
</dbReference>
<evidence type="ECO:0000256" key="5">
    <source>
        <dbReference type="ARBA" id="ARBA00023136"/>
    </source>
</evidence>
<reference evidence="9 10" key="1">
    <citation type="submission" date="2015-01" db="EMBL/GenBank/DDBJ databases">
        <title>The Genome Sequence of Cladophialophora immunda CBS83496.</title>
        <authorList>
            <consortium name="The Broad Institute Genomics Platform"/>
            <person name="Cuomo C."/>
            <person name="de Hoog S."/>
            <person name="Gorbushina A."/>
            <person name="Stielow B."/>
            <person name="Teixiera M."/>
            <person name="Abouelleil A."/>
            <person name="Chapman S.B."/>
            <person name="Priest M."/>
            <person name="Young S.K."/>
            <person name="Wortman J."/>
            <person name="Nusbaum C."/>
            <person name="Birren B."/>
        </authorList>
    </citation>
    <scope>NUCLEOTIDE SEQUENCE [LARGE SCALE GENOMIC DNA]</scope>
    <source>
        <strain evidence="9 10">CBS 83496</strain>
    </source>
</reference>
<feature type="transmembrane region" description="Helical" evidence="7">
    <location>
        <begin position="58"/>
        <end position="75"/>
    </location>
</feature>
<dbReference type="RefSeq" id="XP_016254919.1">
    <property type="nucleotide sequence ID" value="XM_016387991.1"/>
</dbReference>
<dbReference type="AlphaFoldDB" id="A0A0D2CU69"/>
<dbReference type="FunFam" id="1.20.1250.20:FF:000034">
    <property type="entry name" value="MFS general substrate transporter"/>
    <property type="match status" value="1"/>
</dbReference>
<feature type="transmembrane region" description="Helical" evidence="7">
    <location>
        <begin position="334"/>
        <end position="352"/>
    </location>
</feature>
<evidence type="ECO:0000259" key="8">
    <source>
        <dbReference type="PROSITE" id="PS50850"/>
    </source>
</evidence>
<dbReference type="PROSITE" id="PS50850">
    <property type="entry name" value="MFS"/>
    <property type="match status" value="1"/>
</dbReference>
<dbReference type="GeneID" id="27340656"/>
<feature type="transmembrane region" description="Helical" evidence="7">
    <location>
        <begin position="364"/>
        <end position="383"/>
    </location>
</feature>
<feature type="compositionally biased region" description="Basic and acidic residues" evidence="6">
    <location>
        <begin position="17"/>
        <end position="36"/>
    </location>
</feature>
<dbReference type="Gene3D" id="1.20.1250.20">
    <property type="entry name" value="MFS general substrate transporter like domains"/>
    <property type="match status" value="2"/>
</dbReference>
<feature type="transmembrane region" description="Helical" evidence="7">
    <location>
        <begin position="224"/>
        <end position="247"/>
    </location>
</feature>
<evidence type="ECO:0000256" key="6">
    <source>
        <dbReference type="SAM" id="MobiDB-lite"/>
    </source>
</evidence>
<dbReference type="EMBL" id="KN847040">
    <property type="protein sequence ID" value="KIW34703.1"/>
    <property type="molecule type" value="Genomic_DNA"/>
</dbReference>
<name>A0A0D2CU69_9EURO</name>
<feature type="transmembrane region" description="Helical" evidence="7">
    <location>
        <begin position="95"/>
        <end position="113"/>
    </location>
</feature>
<dbReference type="InterPro" id="IPR011701">
    <property type="entry name" value="MFS"/>
</dbReference>
<accession>A0A0D2CU69</accession>
<keyword evidence="3 7" id="KW-0812">Transmembrane</keyword>
<organism evidence="9 10">
    <name type="scientific">Cladophialophora immunda</name>
    <dbReference type="NCBI Taxonomy" id="569365"/>
    <lineage>
        <taxon>Eukaryota</taxon>
        <taxon>Fungi</taxon>
        <taxon>Dikarya</taxon>
        <taxon>Ascomycota</taxon>
        <taxon>Pezizomycotina</taxon>
        <taxon>Eurotiomycetes</taxon>
        <taxon>Chaetothyriomycetidae</taxon>
        <taxon>Chaetothyriales</taxon>
        <taxon>Herpotrichiellaceae</taxon>
        <taxon>Cladophialophora</taxon>
    </lineage>
</organism>
<keyword evidence="5 7" id="KW-0472">Membrane</keyword>
<dbReference type="OrthoDB" id="2962993at2759"/>
<evidence type="ECO:0000256" key="2">
    <source>
        <dbReference type="ARBA" id="ARBA00022448"/>
    </source>
</evidence>
<dbReference type="InterPro" id="IPR020846">
    <property type="entry name" value="MFS_dom"/>
</dbReference>
<dbReference type="SUPFAM" id="SSF103473">
    <property type="entry name" value="MFS general substrate transporter"/>
    <property type="match status" value="1"/>
</dbReference>
<dbReference type="PANTHER" id="PTHR43791">
    <property type="entry name" value="PERMEASE-RELATED"/>
    <property type="match status" value="1"/>
</dbReference>
<feature type="transmembrane region" description="Helical" evidence="7">
    <location>
        <begin position="125"/>
        <end position="146"/>
    </location>
</feature>
<evidence type="ECO:0000256" key="1">
    <source>
        <dbReference type="ARBA" id="ARBA00004141"/>
    </source>
</evidence>
<evidence type="ECO:0000313" key="9">
    <source>
        <dbReference type="EMBL" id="KIW34703.1"/>
    </source>
</evidence>
<dbReference type="Pfam" id="PF07690">
    <property type="entry name" value="MFS_1"/>
    <property type="match status" value="2"/>
</dbReference>
<dbReference type="VEuPathDB" id="FungiDB:PV07_01462"/>
<sequence length="519" mass="57355">MDSSEQRLEPVTVAPEAVHDMERKGAGHVELREQGRPDPNSDFVELPPDVKKRLMWKVDLRTIPMLVSLYLLAFLDRSNIANAKIEGMLEDLHMAGNQYNVALSLFFVTYIIFEVPSNAVLEKYFAFRPSWWIGGLTMAWGVMMTLHGVVNNYGGLLAVRLVMGALEAGFFPGAVLLLNKWYTKFELSARLAIFYAGAAIAGAFSGLLAYALVKMDGLAGVAGWRWIFIIEGIVTVAVGVLVPFLLADTPEKHCSWLTEDEQRYLTARLVSQDGGQHVHSKGRNFSWAVFWSVIGDWQLYVMAVVAWSESIPGYGLKFTMPQIIKNMGYTSSNAQLMTIPPYFCGAISAYVFGRLSDRFKRRSYFLVIPLVCQIVAYSILAALSTSIKHHIGACFFAVILAAVGSYPLTPGNATWMSNNLAGPSKRAIGLAYLFTLNNCGSVGGSYIYQSSEAPSYPTGFGCSLAFSVAGIGAVIVLDVVYARINKEKERLTEEEVRDMYTDEDLAKMGDRSPLFKYTL</sequence>